<proteinExistence type="predicted"/>
<dbReference type="OrthoDB" id="1301588at2759"/>
<dbReference type="AlphaFoldDB" id="A0A9Q1MEF2"/>
<accession>A0A9Q1MEF2</accession>
<dbReference type="PANTHER" id="PTHR37611">
    <property type="entry name" value="VIRUS-SPECIFIC-SIGNALING-PATHWAY REGULATED PROTEIN-RELATED"/>
    <property type="match status" value="1"/>
</dbReference>
<sequence>MSNSEVSEDFRYITTYDDLSEVEFSNIDTDILMSFLEESQIEESDEEKIRQVIQSLEAEISPVLINDSNSLTERRSTSSDLEFEWIDPEIECSTPSDDKSIWFMDYSRDEIDDEFKFIDMTEFSQIYDGVMWEETCESMLL</sequence>
<evidence type="ECO:0000313" key="2">
    <source>
        <dbReference type="Proteomes" id="UP001152561"/>
    </source>
</evidence>
<dbReference type="EMBL" id="JAJAGQ010000008">
    <property type="protein sequence ID" value="KAJ8556092.1"/>
    <property type="molecule type" value="Genomic_DNA"/>
</dbReference>
<dbReference type="Proteomes" id="UP001152561">
    <property type="component" value="Unassembled WGS sequence"/>
</dbReference>
<reference evidence="2" key="1">
    <citation type="journal article" date="2023" name="Proc. Natl. Acad. Sci. U.S.A.">
        <title>Genomic and structural basis for evolution of tropane alkaloid biosynthesis.</title>
        <authorList>
            <person name="Wanga Y.-J."/>
            <person name="Taina T."/>
            <person name="Yua J.-Y."/>
            <person name="Lia J."/>
            <person name="Xua B."/>
            <person name="Chenc J."/>
            <person name="D'Auriad J.C."/>
            <person name="Huanga J.-P."/>
            <person name="Huanga S.-X."/>
        </authorList>
    </citation>
    <scope>NUCLEOTIDE SEQUENCE [LARGE SCALE GENOMIC DNA]</scope>
    <source>
        <strain evidence="2">cv. KIB-2019</strain>
    </source>
</reference>
<keyword evidence="2" id="KW-1185">Reference proteome</keyword>
<organism evidence="1 2">
    <name type="scientific">Anisodus acutangulus</name>
    <dbReference type="NCBI Taxonomy" id="402998"/>
    <lineage>
        <taxon>Eukaryota</taxon>
        <taxon>Viridiplantae</taxon>
        <taxon>Streptophyta</taxon>
        <taxon>Embryophyta</taxon>
        <taxon>Tracheophyta</taxon>
        <taxon>Spermatophyta</taxon>
        <taxon>Magnoliopsida</taxon>
        <taxon>eudicotyledons</taxon>
        <taxon>Gunneridae</taxon>
        <taxon>Pentapetalae</taxon>
        <taxon>asterids</taxon>
        <taxon>lamiids</taxon>
        <taxon>Solanales</taxon>
        <taxon>Solanaceae</taxon>
        <taxon>Solanoideae</taxon>
        <taxon>Hyoscyameae</taxon>
        <taxon>Anisodus</taxon>
    </lineage>
</organism>
<protein>
    <submittedName>
        <fullName evidence="1">Uncharacterized protein</fullName>
    </submittedName>
</protein>
<dbReference type="PANTHER" id="PTHR37611:SF2">
    <property type="entry name" value="VIRUS-SPECIFIC-SIGNALING-PATHWAY REGULATED PROTEIN-RELATED"/>
    <property type="match status" value="1"/>
</dbReference>
<comment type="caution">
    <text evidence="1">The sequence shown here is derived from an EMBL/GenBank/DDBJ whole genome shotgun (WGS) entry which is preliminary data.</text>
</comment>
<gene>
    <name evidence="1" type="ORF">K7X08_022850</name>
</gene>
<name>A0A9Q1MEF2_9SOLA</name>
<evidence type="ECO:0000313" key="1">
    <source>
        <dbReference type="EMBL" id="KAJ8556092.1"/>
    </source>
</evidence>